<evidence type="ECO:0000256" key="7">
    <source>
        <dbReference type="SAM" id="MobiDB-lite"/>
    </source>
</evidence>
<dbReference type="AlphaFoldDB" id="A0A9J6FK95"/>
<dbReference type="Gene3D" id="1.10.1410.10">
    <property type="match status" value="2"/>
</dbReference>
<dbReference type="Pfam" id="PF00098">
    <property type="entry name" value="zf-CCHC"/>
    <property type="match status" value="1"/>
</dbReference>
<feature type="region of interest" description="Disordered" evidence="7">
    <location>
        <begin position="525"/>
        <end position="583"/>
    </location>
</feature>
<dbReference type="SUPFAM" id="SSF81301">
    <property type="entry name" value="Nucleotidyltransferase"/>
    <property type="match status" value="2"/>
</dbReference>
<dbReference type="InterPro" id="IPR013087">
    <property type="entry name" value="Znf_C2H2_type"/>
</dbReference>
<evidence type="ECO:0000313" key="9">
    <source>
        <dbReference type="EMBL" id="KAH9362396.1"/>
    </source>
</evidence>
<dbReference type="Pfam" id="PF03828">
    <property type="entry name" value="PAP_assoc"/>
    <property type="match status" value="2"/>
</dbReference>
<protein>
    <recommendedName>
        <fullName evidence="8">CCHC-type domain-containing protein</fullName>
    </recommendedName>
</protein>
<feature type="domain" description="CCHC-type" evidence="8">
    <location>
        <begin position="660"/>
        <end position="674"/>
    </location>
</feature>
<dbReference type="PANTHER" id="PTHR12271">
    <property type="entry name" value="POLY A POLYMERASE CID PAP -RELATED"/>
    <property type="match status" value="1"/>
</dbReference>
<keyword evidence="6" id="KW-0863">Zinc-finger</keyword>
<reference evidence="9 10" key="1">
    <citation type="journal article" date="2020" name="Cell">
        <title>Large-Scale Comparative Analyses of Tick Genomes Elucidate Their Genetic Diversity and Vector Capacities.</title>
        <authorList>
            <consortium name="Tick Genome and Microbiome Consortium (TIGMIC)"/>
            <person name="Jia N."/>
            <person name="Wang J."/>
            <person name="Shi W."/>
            <person name="Du L."/>
            <person name="Sun Y."/>
            <person name="Zhan W."/>
            <person name="Jiang J.F."/>
            <person name="Wang Q."/>
            <person name="Zhang B."/>
            <person name="Ji P."/>
            <person name="Bell-Sakyi L."/>
            <person name="Cui X.M."/>
            <person name="Yuan T.T."/>
            <person name="Jiang B.G."/>
            <person name="Yang W.F."/>
            <person name="Lam T.T."/>
            <person name="Chang Q.C."/>
            <person name="Ding S.J."/>
            <person name="Wang X.J."/>
            <person name="Zhu J.G."/>
            <person name="Ruan X.D."/>
            <person name="Zhao L."/>
            <person name="Wei J.T."/>
            <person name="Ye R.Z."/>
            <person name="Que T.C."/>
            <person name="Du C.H."/>
            <person name="Zhou Y.H."/>
            <person name="Cheng J.X."/>
            <person name="Dai P.F."/>
            <person name="Guo W.B."/>
            <person name="Han X.H."/>
            <person name="Huang E.J."/>
            <person name="Li L.F."/>
            <person name="Wei W."/>
            <person name="Gao Y.C."/>
            <person name="Liu J.Z."/>
            <person name="Shao H.Z."/>
            <person name="Wang X."/>
            <person name="Wang C.C."/>
            <person name="Yang T.C."/>
            <person name="Huo Q.B."/>
            <person name="Li W."/>
            <person name="Chen H.Y."/>
            <person name="Chen S.E."/>
            <person name="Zhou L.G."/>
            <person name="Ni X.B."/>
            <person name="Tian J.H."/>
            <person name="Sheng Y."/>
            <person name="Liu T."/>
            <person name="Pan Y.S."/>
            <person name="Xia L.Y."/>
            <person name="Li J."/>
            <person name="Zhao F."/>
            <person name="Cao W.C."/>
        </authorList>
    </citation>
    <scope>NUCLEOTIDE SEQUENCE [LARGE SCALE GENOMIC DNA]</scope>
    <source>
        <strain evidence="9">HaeL-2018</strain>
    </source>
</reference>
<evidence type="ECO:0000256" key="3">
    <source>
        <dbReference type="ARBA" id="ARBA00022679"/>
    </source>
</evidence>
<dbReference type="OrthoDB" id="407432at2759"/>
<feature type="compositionally biased region" description="Basic and acidic residues" evidence="7">
    <location>
        <begin position="572"/>
        <end position="583"/>
    </location>
</feature>
<evidence type="ECO:0000256" key="5">
    <source>
        <dbReference type="ARBA" id="ARBA00022842"/>
    </source>
</evidence>
<sequence>MARNSEHGYPIMYVAKSPQRSFGLTASGMPRNDTDQRPIESAQKPGNRDQCGNAYAGTEHTAAGPKNCQVHEEGGGDVPRGDVRALVDRQPFTQQRLDTPPFHQQRRRTNSTGVPFGSSCTDRDQREAYRPSKVRLETLRQHHIRPLRKKSTLFPRAQFYCHLCQRHLDDVGYAEKHIQQDVHLTKKALSDLRMDVKNLPYPVKAQCDAISNFVQQIAKEHGLTRGEVELRRRIAEDLEAHIKGTLPDVSLTLHGSSVNGFGLKTSKVDIDLSPLGKADTVKLFVETGDLLLQCPTYSNVQTDFFSRVPRIRFTDVSSTLSCEISLNNSNSLKTSRLLEDYVSLDPRVQTLGVALRFWAKICGLDQQEKGTLPAHAFALMTVFFLQQCKPAVLPVLHEVKRCDESESYVKPKDLEGRWACKNFRSVGQLWVELLRFYAVDFKLSKHVVCIRSSQPVVIAEKKWNNRYIAIEDPYSPKWNLARSIPSERVYLFVKGCLRSSAVYFLVPQLRSGPMFTMLPGLPHYKDDSELESESDQEEDKLKGKKERQNQSPKCSVVTRANGGDDDEEEREDGAKSNDDKYLSFDENVNAVTSRHLVPNPATKAKGHKTTTPLLREQFVKPGPPIPQGILAKLDLCSMGDFQYSFTRETLARGKVPPIVCSLCQKSGHLREDCPGQRLPELKKLPDMTRNFEKILNDVCQDVMSASVLQPQEEADRQDLLHKLQYMIRESHKDAKLTLYGSSCNGFGLARCDLDICLTFNSSKDGKDISHVRMIKYLAKKFYKHPELDEVMAITNAKVPIVKLFHVPSGLEADISLYNRLAQQNTRLLKTYSSIDNRVRELGYTVKRFAKTCDICDASRGSLSSYAYILMTLYYLQQRKPPVIPVLQELYPDGETKPEVIIEGWNAWFFEDIGRLQSVWSELGQNKESVGELWLGMLRFYTEEFDFKKHVVCIRQKAPITKLQKMWNSRCIAIEDPFDLDHNLGIGVSPKMYIYIMKAFIKGRSLFGTPIGNLPATHATHVDYFFDSRKLTDGQRPNDRGCHRCGKIGHRVKECPKDWPSRQGVPATCGTRSQ</sequence>
<dbReference type="VEuPathDB" id="VectorBase:HLOH_053325"/>
<dbReference type="InterPro" id="IPR043519">
    <property type="entry name" value="NT_sf"/>
</dbReference>
<dbReference type="GO" id="GO:0050265">
    <property type="term" value="F:RNA uridylyltransferase activity"/>
    <property type="evidence" value="ECO:0007669"/>
    <property type="project" value="TreeGrafter"/>
</dbReference>
<dbReference type="Gene3D" id="3.30.460.10">
    <property type="entry name" value="Beta Polymerase, domain 2"/>
    <property type="match status" value="2"/>
</dbReference>
<evidence type="ECO:0000256" key="1">
    <source>
        <dbReference type="ARBA" id="ARBA00001936"/>
    </source>
</evidence>
<comment type="caution">
    <text evidence="9">The sequence shown here is derived from an EMBL/GenBank/DDBJ whole genome shotgun (WGS) entry which is preliminary data.</text>
</comment>
<dbReference type="Pfam" id="PF22600">
    <property type="entry name" value="MTPAP-like_central"/>
    <property type="match status" value="1"/>
</dbReference>
<dbReference type="GO" id="GO:1990817">
    <property type="term" value="F:poly(A) RNA polymerase activity"/>
    <property type="evidence" value="ECO:0007669"/>
    <property type="project" value="UniProtKB-ARBA"/>
</dbReference>
<keyword evidence="10" id="KW-1185">Reference proteome</keyword>
<dbReference type="InterPro" id="IPR054708">
    <property type="entry name" value="MTPAP-like_central"/>
</dbReference>
<feature type="domain" description="CCHC-type" evidence="8">
    <location>
        <begin position="1041"/>
        <end position="1056"/>
    </location>
</feature>
<keyword evidence="5" id="KW-0460">Magnesium</keyword>
<feature type="compositionally biased region" description="Acidic residues" evidence="7">
    <location>
        <begin position="528"/>
        <end position="538"/>
    </location>
</feature>
<dbReference type="PROSITE" id="PS50158">
    <property type="entry name" value="ZF_CCHC"/>
    <property type="match status" value="2"/>
</dbReference>
<dbReference type="SUPFAM" id="SSF57756">
    <property type="entry name" value="Retrovirus zinc finger-like domains"/>
    <property type="match status" value="1"/>
</dbReference>
<dbReference type="SMART" id="SM00343">
    <property type="entry name" value="ZnF_C2HC"/>
    <property type="match status" value="2"/>
</dbReference>
<feature type="region of interest" description="Disordered" evidence="7">
    <location>
        <begin position="103"/>
        <end position="127"/>
    </location>
</feature>
<dbReference type="CDD" id="cd05402">
    <property type="entry name" value="NT_PAP_TUTase"/>
    <property type="match status" value="2"/>
</dbReference>
<dbReference type="GO" id="GO:0031123">
    <property type="term" value="P:RNA 3'-end processing"/>
    <property type="evidence" value="ECO:0007669"/>
    <property type="project" value="TreeGrafter"/>
</dbReference>
<dbReference type="GO" id="GO:0003676">
    <property type="term" value="F:nucleic acid binding"/>
    <property type="evidence" value="ECO:0007669"/>
    <property type="project" value="InterPro"/>
</dbReference>
<dbReference type="Proteomes" id="UP000821853">
    <property type="component" value="Chromosome 1"/>
</dbReference>
<evidence type="ECO:0000256" key="4">
    <source>
        <dbReference type="ARBA" id="ARBA00022723"/>
    </source>
</evidence>
<comment type="cofactor">
    <cofactor evidence="1">
        <name>Mn(2+)</name>
        <dbReference type="ChEBI" id="CHEBI:29035"/>
    </cofactor>
</comment>
<organism evidence="9 10">
    <name type="scientific">Haemaphysalis longicornis</name>
    <name type="common">Bush tick</name>
    <dbReference type="NCBI Taxonomy" id="44386"/>
    <lineage>
        <taxon>Eukaryota</taxon>
        <taxon>Metazoa</taxon>
        <taxon>Ecdysozoa</taxon>
        <taxon>Arthropoda</taxon>
        <taxon>Chelicerata</taxon>
        <taxon>Arachnida</taxon>
        <taxon>Acari</taxon>
        <taxon>Parasitiformes</taxon>
        <taxon>Ixodida</taxon>
        <taxon>Ixodoidea</taxon>
        <taxon>Ixodidae</taxon>
        <taxon>Haemaphysalinae</taxon>
        <taxon>Haemaphysalis</taxon>
    </lineage>
</organism>
<dbReference type="OMA" id="CCGPLED"/>
<dbReference type="GO" id="GO:0008270">
    <property type="term" value="F:zinc ion binding"/>
    <property type="evidence" value="ECO:0007669"/>
    <property type="project" value="UniProtKB-KW"/>
</dbReference>
<evidence type="ECO:0000256" key="2">
    <source>
        <dbReference type="ARBA" id="ARBA00001946"/>
    </source>
</evidence>
<evidence type="ECO:0000313" key="10">
    <source>
        <dbReference type="Proteomes" id="UP000821853"/>
    </source>
</evidence>
<dbReference type="InterPro" id="IPR036875">
    <property type="entry name" value="Znf_CCHC_sf"/>
</dbReference>
<keyword evidence="6" id="KW-0862">Zinc</keyword>
<dbReference type="InterPro" id="IPR045100">
    <property type="entry name" value="TUT4/7_NTP_transf"/>
</dbReference>
<dbReference type="InterPro" id="IPR002058">
    <property type="entry name" value="PAP_assoc"/>
</dbReference>
<dbReference type="FunFam" id="1.10.1410.10:FF:000002">
    <property type="entry name" value="terminal uridylyltransferase 4 isoform X1"/>
    <property type="match status" value="1"/>
</dbReference>
<dbReference type="EMBL" id="JABSTR010000001">
    <property type="protein sequence ID" value="KAH9362396.1"/>
    <property type="molecule type" value="Genomic_DNA"/>
</dbReference>
<accession>A0A9J6FK95</accession>
<keyword evidence="3" id="KW-0808">Transferase</keyword>
<dbReference type="SUPFAM" id="SSF81631">
    <property type="entry name" value="PAP/OAS1 substrate-binding domain"/>
    <property type="match status" value="2"/>
</dbReference>
<dbReference type="Pfam" id="PF19088">
    <property type="entry name" value="TUTase"/>
    <property type="match status" value="1"/>
</dbReference>
<dbReference type="PROSITE" id="PS00028">
    <property type="entry name" value="ZINC_FINGER_C2H2_1"/>
    <property type="match status" value="1"/>
</dbReference>
<evidence type="ECO:0000259" key="8">
    <source>
        <dbReference type="PROSITE" id="PS50158"/>
    </source>
</evidence>
<gene>
    <name evidence="9" type="ORF">HPB48_020194</name>
</gene>
<feature type="region of interest" description="Disordered" evidence="7">
    <location>
        <begin position="21"/>
        <end position="66"/>
    </location>
</feature>
<keyword evidence="4" id="KW-0479">Metal-binding</keyword>
<dbReference type="InterPro" id="IPR001878">
    <property type="entry name" value="Znf_CCHC"/>
</dbReference>
<name>A0A9J6FK95_HAELO</name>
<comment type="cofactor">
    <cofactor evidence="2">
        <name>Mg(2+)</name>
        <dbReference type="ChEBI" id="CHEBI:18420"/>
    </cofactor>
</comment>
<evidence type="ECO:0000256" key="6">
    <source>
        <dbReference type="PROSITE-ProRule" id="PRU00047"/>
    </source>
</evidence>
<proteinExistence type="predicted"/>
<dbReference type="PANTHER" id="PTHR12271:SF66">
    <property type="entry name" value="TERMINAL URIDYLYLTRANSFERASE TAILOR"/>
    <property type="match status" value="1"/>
</dbReference>